<proteinExistence type="predicted"/>
<dbReference type="InterPro" id="IPR036047">
    <property type="entry name" value="F-box-like_dom_sf"/>
</dbReference>
<sequence length="524" mass="58642">MRKQDQRSDMNDRCDWSDLPDEVVYEIATHCTVAALVVLARADHRTRAICLDDRLWKRLYWRDFQPCRSTPGHETLCLVDVARAYAGGDILSCALPWLGDGRVDAKHPLGRYQLSPSWEWRDLFAGGLSLCLHHWPPEALVDHRWAYASLLAPKGLFGRFPDTPLRRVGRIRANPRAFGFADYEPPHEIIYIGDLDAEDKPHGWGTAIIVRGRSTVVHRVSGQWSCGRVDGWASTWSNHSGQPSYFQGHHAKGEPHGRGLLITHSRIYDGDWQRGQRTGVGVARTTEALTRYGPESDSSRTRGVIYRHDGSVAFVGRFDGGRLCHGSLYDPTGALLYQGDLSTRLQITGHGTVYLADGTALSGYMGSADDRYRATITYPNGDTIHCLLPCIYDNGPRDPVVVFQFVYSPVADDDLAGKVIEGPWQVLTTPHDASITGGPFGGRLDRTNVDLSNHADIVTQFTDGTYKPDPQLDTMRALCDFVFWPQSDGTAERNMVRRRFLDHMAAHHGGRWLVCRQIAHASQW</sequence>
<evidence type="ECO:0000313" key="2">
    <source>
        <dbReference type="EMBL" id="AJF97123.1"/>
    </source>
</evidence>
<organism evidence="2 3">
    <name type="scientific">Pandoravirus inopinatum</name>
    <dbReference type="NCBI Taxonomy" id="1605721"/>
    <lineage>
        <taxon>Viruses</taxon>
        <taxon>Pandoravirus</taxon>
    </lineage>
</organism>
<evidence type="ECO:0000313" key="3">
    <source>
        <dbReference type="Proteomes" id="UP000202511"/>
    </source>
</evidence>
<dbReference type="SUPFAM" id="SSF81383">
    <property type="entry name" value="F-box domain"/>
    <property type="match status" value="1"/>
</dbReference>
<dbReference type="Proteomes" id="UP000202511">
    <property type="component" value="Segment"/>
</dbReference>
<dbReference type="InterPro" id="IPR001810">
    <property type="entry name" value="F-box_dom"/>
</dbReference>
<evidence type="ECO:0000259" key="1">
    <source>
        <dbReference type="PROSITE" id="PS50181"/>
    </source>
</evidence>
<accession>A0A0B5IWP6</accession>
<dbReference type="Gene3D" id="1.20.1280.50">
    <property type="match status" value="1"/>
</dbReference>
<dbReference type="RefSeq" id="YP_009119358.1">
    <property type="nucleotide sequence ID" value="NC_026440.1"/>
</dbReference>
<dbReference type="SUPFAM" id="SSF82185">
    <property type="entry name" value="Histone H3 K4-specific methyltransferase SET7/9 N-terminal domain"/>
    <property type="match status" value="2"/>
</dbReference>
<dbReference type="PROSITE" id="PS50181">
    <property type="entry name" value="FBOX"/>
    <property type="match status" value="1"/>
</dbReference>
<name>A0A0B5IWP6_9VIRU</name>
<feature type="domain" description="F-box" evidence="1">
    <location>
        <begin position="13"/>
        <end position="59"/>
    </location>
</feature>
<dbReference type="GeneID" id="23462040"/>
<protein>
    <submittedName>
        <fullName evidence="2">F-box domain protein</fullName>
    </submittedName>
</protein>
<dbReference type="EMBL" id="KP136319">
    <property type="protein sequence ID" value="AJF97123.1"/>
    <property type="molecule type" value="Genomic_DNA"/>
</dbReference>
<reference evidence="2 3" key="1">
    <citation type="journal article" date="2015" name="Parasitol. Res.">
        <title>Viruses in close associations with free-living amoebae.</title>
        <authorList>
            <person name="Scheid P."/>
        </authorList>
    </citation>
    <scope>NUCLEOTIDE SEQUENCE [LARGE SCALE GENOMIC DNA]</scope>
    <source>
        <strain evidence="2">KlaHel</strain>
    </source>
</reference>
<dbReference type="KEGG" id="vg:23462040"/>